<proteinExistence type="predicted"/>
<name>A0A5S9IR40_UABAM</name>
<dbReference type="PANTHER" id="PTHR11220">
    <property type="entry name" value="HEME-BINDING PROTEIN-RELATED"/>
    <property type="match status" value="1"/>
</dbReference>
<sequence>MWMFGCTSYERPNYKVIQTYDHFELRHYPAHIVAETQVNASFDKAGNKAFRRLAGFISGANSKQQKIAMTAPVNQQASEGETIAMTAPVNQINIAKDKYMIEFIMPQKYTMETIPQPTNPKVKIRQIPAKIMAVRKYKGSWSQVKYNKNKEMLLTNVQQAKLEANGNPIFARYNSPFTIWFLRENEVLVEIKNAAR</sequence>
<dbReference type="AlphaFoldDB" id="A0A5S9IR40"/>
<dbReference type="EMBL" id="AP019860">
    <property type="protein sequence ID" value="BBM85912.1"/>
    <property type="molecule type" value="Genomic_DNA"/>
</dbReference>
<dbReference type="Gene3D" id="3.20.80.10">
    <property type="entry name" value="Regulatory factor, effector binding domain"/>
    <property type="match status" value="1"/>
</dbReference>
<dbReference type="KEGG" id="uam:UABAM_04294"/>
<dbReference type="InterPro" id="IPR011256">
    <property type="entry name" value="Reg_factor_effector_dom_sf"/>
</dbReference>
<dbReference type="Pfam" id="PF04832">
    <property type="entry name" value="SOUL"/>
    <property type="match status" value="1"/>
</dbReference>
<gene>
    <name evidence="1" type="ORF">UABAM_04294</name>
</gene>
<protein>
    <submittedName>
        <fullName evidence="1">Heme-binding protein</fullName>
    </submittedName>
</protein>
<organism evidence="1 2">
    <name type="scientific">Uabimicrobium amorphum</name>
    <dbReference type="NCBI Taxonomy" id="2596890"/>
    <lineage>
        <taxon>Bacteria</taxon>
        <taxon>Pseudomonadati</taxon>
        <taxon>Planctomycetota</taxon>
        <taxon>Candidatus Uabimicrobiia</taxon>
        <taxon>Candidatus Uabimicrobiales</taxon>
        <taxon>Candidatus Uabimicrobiaceae</taxon>
        <taxon>Candidatus Uabimicrobium</taxon>
    </lineage>
</organism>
<evidence type="ECO:0000313" key="2">
    <source>
        <dbReference type="Proteomes" id="UP000326354"/>
    </source>
</evidence>
<dbReference type="InterPro" id="IPR006917">
    <property type="entry name" value="SOUL_heme-bd"/>
</dbReference>
<dbReference type="SUPFAM" id="SSF55136">
    <property type="entry name" value="Probable bacterial effector-binding domain"/>
    <property type="match status" value="1"/>
</dbReference>
<dbReference type="PANTHER" id="PTHR11220:SF58">
    <property type="entry name" value="SOUL HEME-BINDING FAMILY PROTEIN"/>
    <property type="match status" value="1"/>
</dbReference>
<accession>A0A5S9IR40</accession>
<reference evidence="1 2" key="1">
    <citation type="submission" date="2019-08" db="EMBL/GenBank/DDBJ databases">
        <title>Complete genome sequence of Candidatus Uab amorphum.</title>
        <authorList>
            <person name="Shiratori T."/>
            <person name="Suzuki S."/>
            <person name="Kakizawa Y."/>
            <person name="Ishida K."/>
        </authorList>
    </citation>
    <scope>NUCLEOTIDE SEQUENCE [LARGE SCALE GENOMIC DNA]</scope>
    <source>
        <strain evidence="1 2">SRT547</strain>
    </source>
</reference>
<evidence type="ECO:0000313" key="1">
    <source>
        <dbReference type="EMBL" id="BBM85912.1"/>
    </source>
</evidence>
<dbReference type="Proteomes" id="UP000326354">
    <property type="component" value="Chromosome"/>
</dbReference>
<keyword evidence="2" id="KW-1185">Reference proteome</keyword>